<reference evidence="5" key="1">
    <citation type="journal article" date="2019" name="Int. J. Syst. Evol. Microbiol.">
        <title>The Global Catalogue of Microorganisms (GCM) 10K type strain sequencing project: providing services to taxonomists for standard genome sequencing and annotation.</title>
        <authorList>
            <consortium name="The Broad Institute Genomics Platform"/>
            <consortium name="The Broad Institute Genome Sequencing Center for Infectious Disease"/>
            <person name="Wu L."/>
            <person name="Ma J."/>
        </authorList>
    </citation>
    <scope>NUCLEOTIDE SEQUENCE [LARGE SCALE GENOMIC DNA]</scope>
    <source>
        <strain evidence="5">KCTC 42107</strain>
    </source>
</reference>
<dbReference type="EMBL" id="JBHUMD010000005">
    <property type="protein sequence ID" value="MFD2601186.1"/>
    <property type="molecule type" value="Genomic_DNA"/>
</dbReference>
<keyword evidence="2 4" id="KW-0378">Hydrolase</keyword>
<dbReference type="RefSeq" id="WP_379819810.1">
    <property type="nucleotide sequence ID" value="NZ_JBHUMD010000005.1"/>
</dbReference>
<evidence type="ECO:0000313" key="4">
    <source>
        <dbReference type="EMBL" id="MFD2601186.1"/>
    </source>
</evidence>
<comment type="caution">
    <text evidence="4">The sequence shown here is derived from an EMBL/GenBank/DDBJ whole genome shotgun (WGS) entry which is preliminary data.</text>
</comment>
<proteinExistence type="inferred from homology"/>
<feature type="domain" description="Phospholipase/carboxylesterase/thioesterase" evidence="3">
    <location>
        <begin position="35"/>
        <end position="233"/>
    </location>
</feature>
<dbReference type="InterPro" id="IPR050565">
    <property type="entry name" value="LYPA1-2/EST-like"/>
</dbReference>
<dbReference type="Pfam" id="PF02230">
    <property type="entry name" value="Abhydrolase_2"/>
    <property type="match status" value="1"/>
</dbReference>
<organism evidence="4 5">
    <name type="scientific">Flavobacterium suzhouense</name>
    <dbReference type="NCBI Taxonomy" id="1529638"/>
    <lineage>
        <taxon>Bacteria</taxon>
        <taxon>Pseudomonadati</taxon>
        <taxon>Bacteroidota</taxon>
        <taxon>Flavobacteriia</taxon>
        <taxon>Flavobacteriales</taxon>
        <taxon>Flavobacteriaceae</taxon>
        <taxon>Flavobacterium</taxon>
    </lineage>
</organism>
<evidence type="ECO:0000256" key="1">
    <source>
        <dbReference type="ARBA" id="ARBA00006499"/>
    </source>
</evidence>
<dbReference type="Proteomes" id="UP001597480">
    <property type="component" value="Unassembled WGS sequence"/>
</dbReference>
<dbReference type="InterPro" id="IPR029058">
    <property type="entry name" value="AB_hydrolase_fold"/>
</dbReference>
<dbReference type="SUPFAM" id="SSF53474">
    <property type="entry name" value="alpha/beta-Hydrolases"/>
    <property type="match status" value="1"/>
</dbReference>
<name>A0ABW5NQ17_9FLAO</name>
<dbReference type="PANTHER" id="PTHR10655:SF17">
    <property type="entry name" value="LYSOPHOSPHOLIPASE-LIKE PROTEIN 1"/>
    <property type="match status" value="1"/>
</dbReference>
<sequence length="235" mass="26619">MKATLTLLLTLMTMTLQSQEKASLHYMVREPKIKTAHPPAIILMHGVGSNEHDLFSLADQFPDNFLVISARGPLTLSTGRYAWFHVDFATGKPVINFEEQEKSRQLIAKFVGEMKAKYSFDEKNIFLGGFSQGGIMSYSVALSNPGLVKGIAVMSGRLLQEIRPMVQPSKELKKLKVFISHGIEDELLTIDYARDAQQWLENKGITPEYHEYYAAHQLLPQMTTDMLKWLRKTSI</sequence>
<dbReference type="InterPro" id="IPR003140">
    <property type="entry name" value="PLipase/COase/thioEstase"/>
</dbReference>
<evidence type="ECO:0000313" key="5">
    <source>
        <dbReference type="Proteomes" id="UP001597480"/>
    </source>
</evidence>
<gene>
    <name evidence="4" type="ORF">ACFSR3_03895</name>
</gene>
<dbReference type="Gene3D" id="3.40.50.1820">
    <property type="entry name" value="alpha/beta hydrolase"/>
    <property type="match status" value="1"/>
</dbReference>
<evidence type="ECO:0000256" key="2">
    <source>
        <dbReference type="ARBA" id="ARBA00022801"/>
    </source>
</evidence>
<comment type="similarity">
    <text evidence="1">Belongs to the AB hydrolase superfamily. AB hydrolase 2 family.</text>
</comment>
<dbReference type="PANTHER" id="PTHR10655">
    <property type="entry name" value="LYSOPHOSPHOLIPASE-RELATED"/>
    <property type="match status" value="1"/>
</dbReference>
<keyword evidence="5" id="KW-1185">Reference proteome</keyword>
<protein>
    <submittedName>
        <fullName evidence="4">Alpha/beta hydrolase</fullName>
    </submittedName>
</protein>
<dbReference type="GO" id="GO:0016787">
    <property type="term" value="F:hydrolase activity"/>
    <property type="evidence" value="ECO:0007669"/>
    <property type="project" value="UniProtKB-KW"/>
</dbReference>
<evidence type="ECO:0000259" key="3">
    <source>
        <dbReference type="Pfam" id="PF02230"/>
    </source>
</evidence>
<accession>A0ABW5NQ17</accession>